<dbReference type="InterPro" id="IPR034391">
    <property type="entry name" value="AdoMet-like_SPASM_containing"/>
</dbReference>
<dbReference type="CDD" id="cd01335">
    <property type="entry name" value="Radical_SAM"/>
    <property type="match status" value="1"/>
</dbReference>
<keyword evidence="6" id="KW-0411">Iron-sulfur</keyword>
<dbReference type="InterPro" id="IPR050377">
    <property type="entry name" value="Radical_SAM_PqqE_MftC-like"/>
</dbReference>
<reference evidence="8" key="1">
    <citation type="submission" date="2019-10" db="EMBL/GenBank/DDBJ databases">
        <title>Metagenomic sequencing of thiosulfate-disproportionating enrichment culture.</title>
        <authorList>
            <person name="Umezawa K."/>
            <person name="Kojima H."/>
            <person name="Fukui M."/>
        </authorList>
    </citation>
    <scope>NUCLEOTIDE SEQUENCE</scope>
    <source>
        <strain evidence="8">45J</strain>
    </source>
</reference>
<dbReference type="SUPFAM" id="SSF102114">
    <property type="entry name" value="Radical SAM enzymes"/>
    <property type="match status" value="1"/>
</dbReference>
<organism evidence="8">
    <name type="scientific">hot springs metagenome</name>
    <dbReference type="NCBI Taxonomy" id="433727"/>
    <lineage>
        <taxon>unclassified sequences</taxon>
        <taxon>metagenomes</taxon>
        <taxon>ecological metagenomes</taxon>
    </lineage>
</organism>
<dbReference type="Pfam" id="PF04055">
    <property type="entry name" value="Radical_SAM"/>
    <property type="match status" value="1"/>
</dbReference>
<evidence type="ECO:0000256" key="4">
    <source>
        <dbReference type="ARBA" id="ARBA00022723"/>
    </source>
</evidence>
<evidence type="ECO:0000256" key="3">
    <source>
        <dbReference type="ARBA" id="ARBA00022691"/>
    </source>
</evidence>
<keyword evidence="4" id="KW-0479">Metal-binding</keyword>
<dbReference type="PANTHER" id="PTHR11228">
    <property type="entry name" value="RADICAL SAM DOMAIN PROTEIN"/>
    <property type="match status" value="1"/>
</dbReference>
<comment type="cofactor">
    <cofactor evidence="1">
        <name>[4Fe-4S] cluster</name>
        <dbReference type="ChEBI" id="CHEBI:49883"/>
    </cofactor>
</comment>
<evidence type="ECO:0000256" key="6">
    <source>
        <dbReference type="ARBA" id="ARBA00023014"/>
    </source>
</evidence>
<dbReference type="PROSITE" id="PS51918">
    <property type="entry name" value="RADICAL_SAM"/>
    <property type="match status" value="1"/>
</dbReference>
<keyword evidence="3" id="KW-0949">S-adenosyl-L-methionine</keyword>
<dbReference type="InterPro" id="IPR013785">
    <property type="entry name" value="Aldolase_TIM"/>
</dbReference>
<proteinExistence type="predicted"/>
<accession>A0A5J4L2Y4</accession>
<comment type="caution">
    <text evidence="8">The sequence shown here is derived from an EMBL/GenBank/DDBJ whole genome shotgun (WGS) entry which is preliminary data.</text>
</comment>
<dbReference type="Gene3D" id="3.20.20.70">
    <property type="entry name" value="Aldolase class I"/>
    <property type="match status" value="1"/>
</dbReference>
<evidence type="ECO:0000256" key="5">
    <source>
        <dbReference type="ARBA" id="ARBA00023004"/>
    </source>
</evidence>
<protein>
    <submittedName>
        <fullName evidence="8">Radical SAM/SPASM domain-containing protein</fullName>
    </submittedName>
</protein>
<name>A0A5J4L2Y4_9ZZZZ</name>
<dbReference type="SFLD" id="SFLDG01067">
    <property type="entry name" value="SPASM/twitch_domain_containing"/>
    <property type="match status" value="1"/>
</dbReference>
<dbReference type="GO" id="GO:0051536">
    <property type="term" value="F:iron-sulfur cluster binding"/>
    <property type="evidence" value="ECO:0007669"/>
    <property type="project" value="UniProtKB-KW"/>
</dbReference>
<keyword evidence="5" id="KW-0408">Iron</keyword>
<dbReference type="SFLD" id="SFLDG01387">
    <property type="entry name" value="BtrN-like_SPASM_domain_contain"/>
    <property type="match status" value="1"/>
</dbReference>
<evidence type="ECO:0000256" key="2">
    <source>
        <dbReference type="ARBA" id="ARBA00022485"/>
    </source>
</evidence>
<dbReference type="GO" id="GO:0046872">
    <property type="term" value="F:metal ion binding"/>
    <property type="evidence" value="ECO:0007669"/>
    <property type="project" value="UniProtKB-KW"/>
</dbReference>
<feature type="domain" description="Radical SAM core" evidence="7">
    <location>
        <begin position="47"/>
        <end position="271"/>
    </location>
</feature>
<dbReference type="GO" id="GO:0003824">
    <property type="term" value="F:catalytic activity"/>
    <property type="evidence" value="ECO:0007669"/>
    <property type="project" value="InterPro"/>
</dbReference>
<dbReference type="CDD" id="cd21109">
    <property type="entry name" value="SPASM"/>
    <property type="match status" value="1"/>
</dbReference>
<dbReference type="SFLD" id="SFLDS00029">
    <property type="entry name" value="Radical_SAM"/>
    <property type="match status" value="1"/>
</dbReference>
<dbReference type="AlphaFoldDB" id="A0A5J4L2Y4"/>
<sequence length="330" mass="38213">MSDNVIIQPNANFHHIAGEDILSPQSSVLFKEYRKKWKEWPETFYVGGFPLFIDVEVTSACNLKCPFCATTFRGNKIKKGFMSFDILKRIIDEGAENNLYGVKFNIRGEPLLHPQIYEFVKYAKDRGLIDVYFNTNAMLLTEEIAKKLIDAGLDRLSISFEGHTKEVYERHRHGAVYETVLLNIEKMQELKKRLGVEHPKLRIQTVMLPEIADGFEEYKKFWADKVDEVAYLDYKVMKDKKKGIQYPWACPQLWQRMAIWWDGTILPCNHDDDGLLNLGNILDTTIKEAWHSEQLNAVRDAHKKGMAHEIAACDGCYLRDSEIVKLGFKD</sequence>
<evidence type="ECO:0000256" key="1">
    <source>
        <dbReference type="ARBA" id="ARBA00001966"/>
    </source>
</evidence>
<evidence type="ECO:0000313" key="8">
    <source>
        <dbReference type="EMBL" id="GER94605.1"/>
    </source>
</evidence>
<dbReference type="Pfam" id="PF13186">
    <property type="entry name" value="SPASM"/>
    <property type="match status" value="1"/>
</dbReference>
<keyword evidence="2" id="KW-0004">4Fe-4S</keyword>
<evidence type="ECO:0000259" key="7">
    <source>
        <dbReference type="PROSITE" id="PS51918"/>
    </source>
</evidence>
<dbReference type="PANTHER" id="PTHR11228:SF7">
    <property type="entry name" value="PQQA PEPTIDE CYCLASE"/>
    <property type="match status" value="1"/>
</dbReference>
<dbReference type="InterPro" id="IPR007197">
    <property type="entry name" value="rSAM"/>
</dbReference>
<gene>
    <name evidence="8" type="ORF">A45J_2369</name>
</gene>
<dbReference type="InterPro" id="IPR023885">
    <property type="entry name" value="4Fe4S-binding_SPASM_dom"/>
</dbReference>
<dbReference type="EMBL" id="BLAB01000001">
    <property type="protein sequence ID" value="GER94605.1"/>
    <property type="molecule type" value="Genomic_DNA"/>
</dbReference>
<dbReference type="InterPro" id="IPR058240">
    <property type="entry name" value="rSAM_sf"/>
</dbReference>